<dbReference type="Proteomes" id="UP000018850">
    <property type="component" value="Unassembled WGS sequence"/>
</dbReference>
<name>W2UMA0_9FLAO</name>
<evidence type="ECO:0000313" key="2">
    <source>
        <dbReference type="EMBL" id="ETN94591.1"/>
    </source>
</evidence>
<organism evidence="2 3">
    <name type="scientific">Zhouia amylolytica AD3</name>
    <dbReference type="NCBI Taxonomy" id="1286632"/>
    <lineage>
        <taxon>Bacteria</taxon>
        <taxon>Pseudomonadati</taxon>
        <taxon>Bacteroidota</taxon>
        <taxon>Flavobacteriia</taxon>
        <taxon>Flavobacteriales</taxon>
        <taxon>Flavobacteriaceae</taxon>
        <taxon>Zhouia</taxon>
    </lineage>
</organism>
<accession>W2UMA0</accession>
<reference evidence="2 3" key="2">
    <citation type="journal article" date="2016" name="Genome Announc.">
        <title>Draft Genome Sequence of Zhouia amylolytica AD3, Isolated from Tidal Flat Sediment.</title>
        <authorList>
            <person name="Jia B."/>
            <person name="Jin H.M."/>
            <person name="Lee H.J."/>
            <person name="Jeon C.O."/>
        </authorList>
    </citation>
    <scope>NUCLEOTIDE SEQUENCE [LARGE SCALE GENOMIC DNA]</scope>
    <source>
        <strain evidence="2 3">AD3</strain>
    </source>
</reference>
<sequence>MIEKQEKNDFCIAFIEKITHFCSYLYILLILFSSLLFEFDVKVNLKPQHLIPLFFNGIFYSNKSPVK</sequence>
<protein>
    <submittedName>
        <fullName evidence="2">Uncharacterized protein</fullName>
    </submittedName>
</protein>
<keyword evidence="1" id="KW-0472">Membrane</keyword>
<keyword evidence="1" id="KW-0812">Transmembrane</keyword>
<keyword evidence="3" id="KW-1185">Reference proteome</keyword>
<reference evidence="3" key="1">
    <citation type="submission" date="2013-11" db="EMBL/GenBank/DDBJ databases">
        <title>Draft genome sequence from a member of Zhouia, isolated tidal flat.</title>
        <authorList>
            <person name="Jin H."/>
            <person name="Jeon C.O."/>
        </authorList>
    </citation>
    <scope>NUCLEOTIDE SEQUENCE [LARGE SCALE GENOMIC DNA]</scope>
    <source>
        <strain evidence="3">AD3</strain>
    </source>
</reference>
<evidence type="ECO:0000256" key="1">
    <source>
        <dbReference type="SAM" id="Phobius"/>
    </source>
</evidence>
<feature type="transmembrane region" description="Helical" evidence="1">
    <location>
        <begin position="21"/>
        <end position="39"/>
    </location>
</feature>
<evidence type="ECO:0000313" key="3">
    <source>
        <dbReference type="Proteomes" id="UP000018850"/>
    </source>
</evidence>
<comment type="caution">
    <text evidence="2">The sequence shown here is derived from an EMBL/GenBank/DDBJ whole genome shotgun (WGS) entry which is preliminary data.</text>
</comment>
<dbReference type="EMBL" id="AYXY01000023">
    <property type="protein sequence ID" value="ETN94591.1"/>
    <property type="molecule type" value="Genomic_DNA"/>
</dbReference>
<gene>
    <name evidence="2" type="ORF">P278_25340</name>
</gene>
<dbReference type="AlphaFoldDB" id="W2UMA0"/>
<proteinExistence type="predicted"/>
<keyword evidence="1" id="KW-1133">Transmembrane helix</keyword>